<dbReference type="InterPro" id="IPR039538">
    <property type="entry name" value="BetI_C"/>
</dbReference>
<comment type="caution">
    <text evidence="2">The sequence shown here is derived from an EMBL/GenBank/DDBJ whole genome shotgun (WGS) entry which is preliminary data.</text>
</comment>
<keyword evidence="3" id="KW-1185">Reference proteome</keyword>
<gene>
    <name evidence="2" type="ORF">ACFQ03_10270</name>
</gene>
<name>A0ABW3D7V1_9BACL</name>
<evidence type="ECO:0000313" key="2">
    <source>
        <dbReference type="EMBL" id="MFD0869535.1"/>
    </source>
</evidence>
<proteinExistence type="predicted"/>
<dbReference type="Proteomes" id="UP001597120">
    <property type="component" value="Unassembled WGS sequence"/>
</dbReference>
<feature type="domain" description="BetI-type transcriptional repressor C-terminal" evidence="1">
    <location>
        <begin position="2"/>
        <end position="100"/>
    </location>
</feature>
<sequence length="112" mass="13361">MLKQLIPLKDPEQRMEIEAWFNFAVMAMKDEKLSEYNEQIRQSTKEFMRYMIEVLAKNNLLKDHLNIDEESVGLYTFIDGLTLQAIFYPSHFDESIVETYIGNYFSKLCYDK</sequence>
<dbReference type="InterPro" id="IPR036271">
    <property type="entry name" value="Tet_transcr_reg_TetR-rel_C_sf"/>
</dbReference>
<evidence type="ECO:0000313" key="3">
    <source>
        <dbReference type="Proteomes" id="UP001597120"/>
    </source>
</evidence>
<dbReference type="EMBL" id="JBHTIU010000031">
    <property type="protein sequence ID" value="MFD0869535.1"/>
    <property type="molecule type" value="Genomic_DNA"/>
</dbReference>
<accession>A0ABW3D7V1</accession>
<evidence type="ECO:0000259" key="1">
    <source>
        <dbReference type="Pfam" id="PF13977"/>
    </source>
</evidence>
<protein>
    <submittedName>
        <fullName evidence="2">TetR family transcriptional regulator C-terminal domain-containing protein</fullName>
    </submittedName>
</protein>
<dbReference type="RefSeq" id="WP_379287955.1">
    <property type="nucleotide sequence ID" value="NZ_JBHTIU010000031.1"/>
</dbReference>
<dbReference type="SUPFAM" id="SSF48498">
    <property type="entry name" value="Tetracyclin repressor-like, C-terminal domain"/>
    <property type="match status" value="1"/>
</dbReference>
<organism evidence="2 3">
    <name type="scientific">Paenibacillus residui</name>
    <dbReference type="NCBI Taxonomy" id="629724"/>
    <lineage>
        <taxon>Bacteria</taxon>
        <taxon>Bacillati</taxon>
        <taxon>Bacillota</taxon>
        <taxon>Bacilli</taxon>
        <taxon>Bacillales</taxon>
        <taxon>Paenibacillaceae</taxon>
        <taxon>Paenibacillus</taxon>
    </lineage>
</organism>
<dbReference type="Gene3D" id="1.10.357.10">
    <property type="entry name" value="Tetracycline Repressor, domain 2"/>
    <property type="match status" value="1"/>
</dbReference>
<reference evidence="3" key="1">
    <citation type="journal article" date="2019" name="Int. J. Syst. Evol. Microbiol.">
        <title>The Global Catalogue of Microorganisms (GCM) 10K type strain sequencing project: providing services to taxonomists for standard genome sequencing and annotation.</title>
        <authorList>
            <consortium name="The Broad Institute Genomics Platform"/>
            <consortium name="The Broad Institute Genome Sequencing Center for Infectious Disease"/>
            <person name="Wu L."/>
            <person name="Ma J."/>
        </authorList>
    </citation>
    <scope>NUCLEOTIDE SEQUENCE [LARGE SCALE GENOMIC DNA]</scope>
    <source>
        <strain evidence="3">CCUG 57263</strain>
    </source>
</reference>
<dbReference type="Pfam" id="PF13977">
    <property type="entry name" value="TetR_C_6"/>
    <property type="match status" value="1"/>
</dbReference>